<evidence type="ECO:0000256" key="6">
    <source>
        <dbReference type="ARBA" id="ARBA00023136"/>
    </source>
</evidence>
<evidence type="ECO:0000313" key="10">
    <source>
        <dbReference type="Proteomes" id="UP000281708"/>
    </source>
</evidence>
<keyword evidence="3" id="KW-1003">Cell membrane</keyword>
<dbReference type="AlphaFoldDB" id="A0A3L8NZC7"/>
<dbReference type="InterPro" id="IPR051393">
    <property type="entry name" value="ABC_transporter_permease"/>
</dbReference>
<gene>
    <name evidence="9" type="ORF">D9V37_14210</name>
</gene>
<feature type="transmembrane region" description="Helical" evidence="7">
    <location>
        <begin position="272"/>
        <end position="292"/>
    </location>
</feature>
<dbReference type="EMBL" id="RDBE01000009">
    <property type="protein sequence ID" value="RLV48525.1"/>
    <property type="molecule type" value="Genomic_DNA"/>
</dbReference>
<keyword evidence="4 7" id="KW-0812">Transmembrane</keyword>
<dbReference type="Proteomes" id="UP000281708">
    <property type="component" value="Unassembled WGS sequence"/>
</dbReference>
<dbReference type="PANTHER" id="PTHR30193">
    <property type="entry name" value="ABC TRANSPORTER PERMEASE PROTEIN"/>
    <property type="match status" value="1"/>
</dbReference>
<evidence type="ECO:0000256" key="7">
    <source>
        <dbReference type="RuleBase" id="RU363032"/>
    </source>
</evidence>
<name>A0A3L8NZC7_9ACTN</name>
<feature type="transmembrane region" description="Helical" evidence="7">
    <location>
        <begin position="78"/>
        <end position="99"/>
    </location>
</feature>
<evidence type="ECO:0000259" key="8">
    <source>
        <dbReference type="PROSITE" id="PS50928"/>
    </source>
</evidence>
<evidence type="ECO:0000256" key="1">
    <source>
        <dbReference type="ARBA" id="ARBA00004651"/>
    </source>
</evidence>
<dbReference type="Pfam" id="PF00528">
    <property type="entry name" value="BPD_transp_1"/>
    <property type="match status" value="1"/>
</dbReference>
<comment type="caution">
    <text evidence="9">The sequence shown here is derived from an EMBL/GenBank/DDBJ whole genome shotgun (WGS) entry which is preliminary data.</text>
</comment>
<proteinExistence type="inferred from homology"/>
<dbReference type="CDD" id="cd06261">
    <property type="entry name" value="TM_PBP2"/>
    <property type="match status" value="1"/>
</dbReference>
<dbReference type="OrthoDB" id="9804439at2"/>
<evidence type="ECO:0000256" key="4">
    <source>
        <dbReference type="ARBA" id="ARBA00022692"/>
    </source>
</evidence>
<keyword evidence="6 7" id="KW-0472">Membrane</keyword>
<keyword evidence="10" id="KW-1185">Reference proteome</keyword>
<comment type="subcellular location">
    <subcellularLocation>
        <location evidence="1 7">Cell membrane</location>
        <topology evidence="1 7">Multi-pass membrane protein</topology>
    </subcellularLocation>
</comment>
<dbReference type="GO" id="GO:0055085">
    <property type="term" value="P:transmembrane transport"/>
    <property type="evidence" value="ECO:0007669"/>
    <property type="project" value="InterPro"/>
</dbReference>
<feature type="transmembrane region" description="Helical" evidence="7">
    <location>
        <begin position="111"/>
        <end position="131"/>
    </location>
</feature>
<protein>
    <submittedName>
        <fullName evidence="9">Sugar ABC transporter permease</fullName>
    </submittedName>
</protein>
<feature type="domain" description="ABC transmembrane type-1" evidence="8">
    <location>
        <begin position="74"/>
        <end position="288"/>
    </location>
</feature>
<dbReference type="RefSeq" id="WP_121806847.1">
    <property type="nucleotide sequence ID" value="NZ_RDBE01000009.1"/>
</dbReference>
<comment type="similarity">
    <text evidence="7">Belongs to the binding-protein-dependent transport system permease family.</text>
</comment>
<dbReference type="Gene3D" id="1.10.3720.10">
    <property type="entry name" value="MetI-like"/>
    <property type="match status" value="1"/>
</dbReference>
<organism evidence="9 10">
    <name type="scientific">Nocardioides mangrovicus</name>
    <dbReference type="NCBI Taxonomy" id="2478913"/>
    <lineage>
        <taxon>Bacteria</taxon>
        <taxon>Bacillati</taxon>
        <taxon>Actinomycetota</taxon>
        <taxon>Actinomycetes</taxon>
        <taxon>Propionibacteriales</taxon>
        <taxon>Nocardioidaceae</taxon>
        <taxon>Nocardioides</taxon>
    </lineage>
</organism>
<keyword evidence="5 7" id="KW-1133">Transmembrane helix</keyword>
<evidence type="ECO:0000256" key="5">
    <source>
        <dbReference type="ARBA" id="ARBA00022989"/>
    </source>
</evidence>
<evidence type="ECO:0000256" key="2">
    <source>
        <dbReference type="ARBA" id="ARBA00022448"/>
    </source>
</evidence>
<sequence>MSGSGGKPGRGPERAGGYVFVAPVLVLTLVFSVVPLLYVLRRSLYVGNVFDLDLRFAGLDNYREVLTGDGGPALLNTAVYTVGFVLVSMLLGMGVALLLDVRLPGLAQVRAFFIIPVVVPAVATALIWFTLFQPNSGLFNRVLGGVGLPQVSLDDQHTAMLAVIAFGAWQFFGEVVILYLAALKGLPGDVLEAAEVDGAGAWQRLRYIRLPLLRQQTALIAVVATLTGLQAFTQIKVLTNGGPQGATRTALYYVYEQGFNLGAGGSSGRADAMAMILFVVSLVVTLVQLAIIGRAAR</sequence>
<dbReference type="SUPFAM" id="SSF161098">
    <property type="entry name" value="MetI-like"/>
    <property type="match status" value="1"/>
</dbReference>
<evidence type="ECO:0000256" key="3">
    <source>
        <dbReference type="ARBA" id="ARBA00022475"/>
    </source>
</evidence>
<dbReference type="PANTHER" id="PTHR30193:SF37">
    <property type="entry name" value="INNER MEMBRANE ABC TRANSPORTER PERMEASE PROTEIN YCJO"/>
    <property type="match status" value="1"/>
</dbReference>
<keyword evidence="2 7" id="KW-0813">Transport</keyword>
<accession>A0A3L8NZC7</accession>
<feature type="transmembrane region" description="Helical" evidence="7">
    <location>
        <begin position="212"/>
        <end position="232"/>
    </location>
</feature>
<feature type="transmembrane region" description="Helical" evidence="7">
    <location>
        <begin position="159"/>
        <end position="181"/>
    </location>
</feature>
<feature type="transmembrane region" description="Helical" evidence="7">
    <location>
        <begin position="17"/>
        <end position="40"/>
    </location>
</feature>
<evidence type="ECO:0000313" key="9">
    <source>
        <dbReference type="EMBL" id="RLV48525.1"/>
    </source>
</evidence>
<dbReference type="InterPro" id="IPR000515">
    <property type="entry name" value="MetI-like"/>
</dbReference>
<dbReference type="InterPro" id="IPR035906">
    <property type="entry name" value="MetI-like_sf"/>
</dbReference>
<dbReference type="PROSITE" id="PS50928">
    <property type="entry name" value="ABC_TM1"/>
    <property type="match status" value="1"/>
</dbReference>
<reference evidence="9 10" key="1">
    <citation type="submission" date="2018-10" db="EMBL/GenBank/DDBJ databases">
        <title>Marmoricola sp. 4Q3S-7 whole genome shotgun sequence.</title>
        <authorList>
            <person name="Li F."/>
        </authorList>
    </citation>
    <scope>NUCLEOTIDE SEQUENCE [LARGE SCALE GENOMIC DNA]</scope>
    <source>
        <strain evidence="9 10">4Q3S-7</strain>
    </source>
</reference>
<dbReference type="GO" id="GO:0005886">
    <property type="term" value="C:plasma membrane"/>
    <property type="evidence" value="ECO:0007669"/>
    <property type="project" value="UniProtKB-SubCell"/>
</dbReference>